<dbReference type="PANTHER" id="PTHR43647">
    <property type="entry name" value="DEHYDROGENASE"/>
    <property type="match status" value="1"/>
</dbReference>
<dbReference type="SUPFAM" id="SSF51735">
    <property type="entry name" value="NAD(P)-binding Rossmann-fold domains"/>
    <property type="match status" value="1"/>
</dbReference>
<accession>A0AAN6M652</accession>
<comment type="caution">
    <text evidence="2">The sequence shown here is derived from an EMBL/GenBank/DDBJ whole genome shotgun (WGS) entry which is preliminary data.</text>
</comment>
<evidence type="ECO:0000313" key="2">
    <source>
        <dbReference type="EMBL" id="KAK3216493.1"/>
    </source>
</evidence>
<protein>
    <recommendedName>
        <fullName evidence="1">Ketoreductase (KR) domain-containing protein</fullName>
    </recommendedName>
</protein>
<evidence type="ECO:0000313" key="3">
    <source>
        <dbReference type="Proteomes" id="UP001280581"/>
    </source>
</evidence>
<dbReference type="PANTHER" id="PTHR43647:SF4">
    <property type="entry name" value="KETOREDUCTASE (KR) DOMAIN-CONTAINING PROTEIN"/>
    <property type="match status" value="1"/>
</dbReference>
<dbReference type="EMBL" id="WVTA01000002">
    <property type="protein sequence ID" value="KAK3216493.1"/>
    <property type="molecule type" value="Genomic_DNA"/>
</dbReference>
<dbReference type="GO" id="GO:0005811">
    <property type="term" value="C:lipid droplet"/>
    <property type="evidence" value="ECO:0007669"/>
    <property type="project" value="TreeGrafter"/>
</dbReference>
<proteinExistence type="predicted"/>
<name>A0AAN6M652_9PLEO</name>
<organism evidence="2 3">
    <name type="scientific">Pseudopithomyces chartarum</name>
    <dbReference type="NCBI Taxonomy" id="1892770"/>
    <lineage>
        <taxon>Eukaryota</taxon>
        <taxon>Fungi</taxon>
        <taxon>Dikarya</taxon>
        <taxon>Ascomycota</taxon>
        <taxon>Pezizomycotina</taxon>
        <taxon>Dothideomycetes</taxon>
        <taxon>Pleosporomycetidae</taxon>
        <taxon>Pleosporales</taxon>
        <taxon>Massarineae</taxon>
        <taxon>Didymosphaeriaceae</taxon>
        <taxon>Pseudopithomyces</taxon>
    </lineage>
</organism>
<dbReference type="Gene3D" id="3.40.50.720">
    <property type="entry name" value="NAD(P)-binding Rossmann-like Domain"/>
    <property type="match status" value="1"/>
</dbReference>
<dbReference type="AlphaFoldDB" id="A0AAN6M652"/>
<dbReference type="Proteomes" id="UP001280581">
    <property type="component" value="Unassembled WGS sequence"/>
</dbReference>
<dbReference type="GO" id="GO:0005789">
    <property type="term" value="C:endoplasmic reticulum membrane"/>
    <property type="evidence" value="ECO:0007669"/>
    <property type="project" value="TreeGrafter"/>
</dbReference>
<dbReference type="InterPro" id="IPR013968">
    <property type="entry name" value="PKS_KR"/>
</dbReference>
<dbReference type="Pfam" id="PF08659">
    <property type="entry name" value="KR"/>
    <property type="match status" value="1"/>
</dbReference>
<dbReference type="GO" id="GO:0005741">
    <property type="term" value="C:mitochondrial outer membrane"/>
    <property type="evidence" value="ECO:0007669"/>
    <property type="project" value="TreeGrafter"/>
</dbReference>
<keyword evidence="3" id="KW-1185">Reference proteome</keyword>
<dbReference type="GO" id="GO:0000253">
    <property type="term" value="F:3-beta-hydroxysteroid 3-dehydrogenase (NADP+) activity"/>
    <property type="evidence" value="ECO:0007669"/>
    <property type="project" value="TreeGrafter"/>
</dbReference>
<evidence type="ECO:0000259" key="1">
    <source>
        <dbReference type="Pfam" id="PF08659"/>
    </source>
</evidence>
<dbReference type="InterPro" id="IPR051593">
    <property type="entry name" value="Ergosterol_Biosynth_ERG27"/>
</dbReference>
<gene>
    <name evidence="2" type="ORF">GRF29_8g3503519</name>
</gene>
<sequence length="331" mass="35924">MPGTIILTGANGSAAVHTVRYVLQHHIDKHLVLTVRNPSGEDANTSALKATVDEFQGAKVSIRKLDLASLAEVNSFAKTLADEVSRGELPPLESIICNAFYWNLTTPLETTADGFEKTFQVNHIAHAALVLNLLGSFSPSGGRVVLFTSDAHWSGKNGLEKIPPAIPADPQELAKPGPDVPENPMAKGFYRYAVSKLAILMWTYALNRHLEAHSEFAHITAVALNPGNLSDSRALRVNTPALLRVLSTLVIRPLRPLLKLTDPTMRTSKEAGVDIAKLGLNEASPGVRGFFTMLKEDTSSPDSLDQKVQETLWAKTLEWTAVDQKTVKIPA</sequence>
<feature type="domain" description="Ketoreductase (KR)" evidence="1">
    <location>
        <begin position="3"/>
        <end position="122"/>
    </location>
</feature>
<dbReference type="InterPro" id="IPR036291">
    <property type="entry name" value="NAD(P)-bd_dom_sf"/>
</dbReference>
<reference evidence="2 3" key="1">
    <citation type="submission" date="2021-02" db="EMBL/GenBank/DDBJ databases">
        <title>Genome assembly of Pseudopithomyces chartarum.</title>
        <authorList>
            <person name="Jauregui R."/>
            <person name="Singh J."/>
            <person name="Voisey C."/>
        </authorList>
    </citation>
    <scope>NUCLEOTIDE SEQUENCE [LARGE SCALE GENOMIC DNA]</scope>
    <source>
        <strain evidence="2 3">AGR01</strain>
    </source>
</reference>